<evidence type="ECO:0000313" key="1">
    <source>
        <dbReference type="EMBL" id="NHB75356.1"/>
    </source>
</evidence>
<evidence type="ECO:0000313" key="2">
    <source>
        <dbReference type="Proteomes" id="UP001515660"/>
    </source>
</evidence>
<protein>
    <submittedName>
        <fullName evidence="1">Uncharacterized protein</fullName>
    </submittedName>
</protein>
<dbReference type="Proteomes" id="UP001515660">
    <property type="component" value="Unassembled WGS sequence"/>
</dbReference>
<gene>
    <name evidence="1" type="ORF">G8O29_01195</name>
</gene>
<reference evidence="1 2" key="1">
    <citation type="journal article" date="2022" name="Microorganisms">
        <title>Genome Sequence and Characterization of a Xanthorhodopsin-Containing, Aerobic Anoxygenic Phototrophic Rhodobacter Species, Isolated from Mesophilic Conditions at Yellowstone National Park.</title>
        <authorList>
            <person name="Kyndt J.A."/>
            <person name="Robertson S."/>
            <person name="Shoffstall I.B."/>
            <person name="Ramaley R.F."/>
            <person name="Meyer T.E."/>
        </authorList>
    </citation>
    <scope>NUCLEOTIDE SEQUENCE [LARGE SCALE GENOMIC DNA]</scope>
    <source>
        <strain evidence="1 2">M37P</strain>
    </source>
</reference>
<comment type="caution">
    <text evidence="1">The sequence shown here is derived from an EMBL/GenBank/DDBJ whole genome shotgun (WGS) entry which is preliminary data.</text>
</comment>
<dbReference type="RefSeq" id="WP_166401401.1">
    <property type="nucleotide sequence ID" value="NZ_JAANHS010000001.1"/>
</dbReference>
<dbReference type="EMBL" id="JAANHS010000001">
    <property type="protein sequence ID" value="NHB75356.1"/>
    <property type="molecule type" value="Genomic_DNA"/>
</dbReference>
<sequence>MATIATLCDLGALVELDPGLDPGDLPTRRLYGTVEFVAWLNDVLPDLVVEDDPLSDDLSPMEQVAALFSEYLLGEAFSTDRRFKKLNSTPQHHVWELKTPDVRIFGWVPAKDCFICCFGDLKNDVVTFSRAGLYIARTKYVRDNLDLDEPKCVESREFENVIST</sequence>
<keyword evidence="2" id="KW-1185">Reference proteome</keyword>
<name>A0ABX0G2B2_9RHOB</name>
<accession>A0ABX0G2B2</accession>
<proteinExistence type="predicted"/>
<organism evidence="1 2">
    <name type="scientific">Rhodobacter calidifons</name>
    <dbReference type="NCBI Taxonomy" id="2715277"/>
    <lineage>
        <taxon>Bacteria</taxon>
        <taxon>Pseudomonadati</taxon>
        <taxon>Pseudomonadota</taxon>
        <taxon>Alphaproteobacteria</taxon>
        <taxon>Rhodobacterales</taxon>
        <taxon>Rhodobacter group</taxon>
        <taxon>Rhodobacter</taxon>
    </lineage>
</organism>